<evidence type="ECO:0000313" key="1">
    <source>
        <dbReference type="EMBL" id="AOP35285.1"/>
    </source>
</evidence>
<dbReference type="EMBL" id="CP015217">
    <property type="protein sequence ID" value="AOP35285.1"/>
    <property type="molecule type" value="Genomic_DNA"/>
</dbReference>
<keyword evidence="2" id="KW-1185">Reference proteome</keyword>
<accession>A0A1D7V0C1</accession>
<sequence length="70" mass="8293">MGILERVGTPNYSLKMTQSSCPDKESPFQIFCLKIRRDSRIQKIFAERSRTKFLRDRFEIQILITLAKKN</sequence>
<name>A0A1D7V0C1_9LEPT</name>
<protein>
    <submittedName>
        <fullName evidence="1">Uncharacterized protein</fullName>
    </submittedName>
</protein>
<organism evidence="1 2">
    <name type="scientific">Leptospira tipperaryensis</name>
    <dbReference type="NCBI Taxonomy" id="2564040"/>
    <lineage>
        <taxon>Bacteria</taxon>
        <taxon>Pseudomonadati</taxon>
        <taxon>Spirochaetota</taxon>
        <taxon>Spirochaetia</taxon>
        <taxon>Leptospirales</taxon>
        <taxon>Leptospiraceae</taxon>
        <taxon>Leptospira</taxon>
    </lineage>
</organism>
<proteinExistence type="predicted"/>
<dbReference type="KEGG" id="laj:A0128_16405"/>
<reference evidence="1 2" key="1">
    <citation type="submission" date="2016-04" db="EMBL/GenBank/DDBJ databases">
        <title>Complete genome seqeunce of Leptospira alstonii serovar Room22.</title>
        <authorList>
            <person name="Nally J.E."/>
            <person name="Bayles D.O."/>
            <person name="Hurley D."/>
            <person name="Fanning S."/>
            <person name="McMahon B.J."/>
            <person name="Arent Z."/>
        </authorList>
    </citation>
    <scope>NUCLEOTIDE SEQUENCE [LARGE SCALE GENOMIC DNA]</scope>
    <source>
        <strain evidence="1 2">GWTS #1</strain>
    </source>
</reference>
<dbReference type="Proteomes" id="UP000094197">
    <property type="component" value="Chromosome 1"/>
</dbReference>
<dbReference type="AlphaFoldDB" id="A0A1D7V0C1"/>
<evidence type="ECO:0000313" key="2">
    <source>
        <dbReference type="Proteomes" id="UP000094197"/>
    </source>
</evidence>
<gene>
    <name evidence="1" type="ORF">A0128_16405</name>
</gene>